<dbReference type="OrthoDB" id="869610at2"/>
<evidence type="ECO:0000256" key="2">
    <source>
        <dbReference type="ARBA" id="ARBA00023054"/>
    </source>
</evidence>
<evidence type="ECO:0000256" key="3">
    <source>
        <dbReference type="SAM" id="Coils"/>
    </source>
</evidence>
<dbReference type="Proteomes" id="UP000321532">
    <property type="component" value="Unassembled WGS sequence"/>
</dbReference>
<dbReference type="InterPro" id="IPR058792">
    <property type="entry name" value="Beta-barrel_RND_2"/>
</dbReference>
<evidence type="ECO:0000313" key="7">
    <source>
        <dbReference type="EMBL" id="GEO07213.1"/>
    </source>
</evidence>
<dbReference type="Gene3D" id="2.40.420.20">
    <property type="match status" value="1"/>
</dbReference>
<dbReference type="SUPFAM" id="SSF111369">
    <property type="entry name" value="HlyD-like secretion proteins"/>
    <property type="match status" value="1"/>
</dbReference>
<name>A0A512B5G4_9BACT</name>
<dbReference type="InterPro" id="IPR050465">
    <property type="entry name" value="UPF0194_transport"/>
</dbReference>
<dbReference type="InterPro" id="IPR058647">
    <property type="entry name" value="BSH_CzcB-like"/>
</dbReference>
<sequence>MKTNTKPIIIILILFAAFGSFTFYACNRNLTTITPAVKPLTEAVYASGFVVSDQEYQVFAQTEGVLVEKLVQEGEPVSQNKALFVLESQQQNARYQFAREAYNMAAANYRNNSPVLKEALSALQAARTKLAYDSTNFARYQHLYQNKATSKAELERYKLAYDNSQSEYQAYRSRYAKLKNQLYLELQNTQSNLSVARDESARYTVKSQIKGTLLKMLKEPGELVKRGEAIAVVGRLDQFYLRLKVDELDIQRVKSGQEILVKIDAYPKQIFKAKVTKIYPTVDTRDQSLRVDAQLTDTLPGYYSGLALEANIIINQKAKTLVIPRTLLLPGDSVAVNQDGDARKVKVTKGVETLSEVEIIAGLNPNSQLLTE</sequence>
<evidence type="ECO:0000313" key="8">
    <source>
        <dbReference type="Proteomes" id="UP000321532"/>
    </source>
</evidence>
<comment type="caution">
    <text evidence="7">The sequence shown here is derived from an EMBL/GenBank/DDBJ whole genome shotgun (WGS) entry which is preliminary data.</text>
</comment>
<keyword evidence="8" id="KW-1185">Reference proteome</keyword>
<feature type="domain" description="CusB-like beta-barrel" evidence="5">
    <location>
        <begin position="242"/>
        <end position="297"/>
    </location>
</feature>
<organism evidence="7 8">
    <name type="scientific">Adhaeribacter aerolatus</name>
    <dbReference type="NCBI Taxonomy" id="670289"/>
    <lineage>
        <taxon>Bacteria</taxon>
        <taxon>Pseudomonadati</taxon>
        <taxon>Bacteroidota</taxon>
        <taxon>Cytophagia</taxon>
        <taxon>Cytophagales</taxon>
        <taxon>Hymenobacteraceae</taxon>
        <taxon>Adhaeribacter</taxon>
    </lineage>
</organism>
<dbReference type="Pfam" id="PF25954">
    <property type="entry name" value="Beta-barrel_RND_2"/>
    <property type="match status" value="1"/>
</dbReference>
<keyword evidence="4" id="KW-1133">Transmembrane helix</keyword>
<protein>
    <recommendedName>
        <fullName evidence="9">RND transporter</fullName>
    </recommendedName>
</protein>
<feature type="coiled-coil region" evidence="3">
    <location>
        <begin position="154"/>
        <end position="199"/>
    </location>
</feature>
<comment type="subcellular location">
    <subcellularLocation>
        <location evidence="1">Cell envelope</location>
    </subcellularLocation>
</comment>
<proteinExistence type="predicted"/>
<evidence type="ECO:0000259" key="6">
    <source>
        <dbReference type="Pfam" id="PF25973"/>
    </source>
</evidence>
<dbReference type="Gene3D" id="1.10.287.470">
    <property type="entry name" value="Helix hairpin bin"/>
    <property type="match status" value="1"/>
</dbReference>
<reference evidence="7 8" key="1">
    <citation type="submission" date="2019-07" db="EMBL/GenBank/DDBJ databases">
        <title>Whole genome shotgun sequence of Adhaeribacter aerolatus NBRC 106133.</title>
        <authorList>
            <person name="Hosoyama A."/>
            <person name="Uohara A."/>
            <person name="Ohji S."/>
            <person name="Ichikawa N."/>
        </authorList>
    </citation>
    <scope>NUCLEOTIDE SEQUENCE [LARGE SCALE GENOMIC DNA]</scope>
    <source>
        <strain evidence="7 8">NBRC 106133</strain>
    </source>
</reference>
<dbReference type="Gene3D" id="2.40.30.170">
    <property type="match status" value="1"/>
</dbReference>
<feature type="transmembrane region" description="Helical" evidence="4">
    <location>
        <begin position="7"/>
        <end position="25"/>
    </location>
</feature>
<accession>A0A512B5G4</accession>
<keyword evidence="2 3" id="KW-0175">Coiled coil</keyword>
<keyword evidence="4" id="KW-0472">Membrane</keyword>
<evidence type="ECO:0008006" key="9">
    <source>
        <dbReference type="Google" id="ProtNLM"/>
    </source>
</evidence>
<gene>
    <name evidence="7" type="ORF">AAE02nite_48770</name>
</gene>
<feature type="domain" description="CzcB-like barrel-sandwich hybrid" evidence="6">
    <location>
        <begin position="56"/>
        <end position="233"/>
    </location>
</feature>
<dbReference type="RefSeq" id="WP_146904916.1">
    <property type="nucleotide sequence ID" value="NZ_BJYS01000054.1"/>
</dbReference>
<evidence type="ECO:0000259" key="5">
    <source>
        <dbReference type="Pfam" id="PF25954"/>
    </source>
</evidence>
<dbReference type="GO" id="GO:0030313">
    <property type="term" value="C:cell envelope"/>
    <property type="evidence" value="ECO:0007669"/>
    <property type="project" value="UniProtKB-SubCell"/>
</dbReference>
<dbReference type="EMBL" id="BJYS01000054">
    <property type="protein sequence ID" value="GEO07213.1"/>
    <property type="molecule type" value="Genomic_DNA"/>
</dbReference>
<dbReference type="PROSITE" id="PS51257">
    <property type="entry name" value="PROKAR_LIPOPROTEIN"/>
    <property type="match status" value="1"/>
</dbReference>
<evidence type="ECO:0000256" key="1">
    <source>
        <dbReference type="ARBA" id="ARBA00004196"/>
    </source>
</evidence>
<dbReference type="Pfam" id="PF25973">
    <property type="entry name" value="BSH_CzcB"/>
    <property type="match status" value="1"/>
</dbReference>
<keyword evidence="4" id="KW-0812">Transmembrane</keyword>
<dbReference type="PANTHER" id="PTHR32347">
    <property type="entry name" value="EFFLUX SYSTEM COMPONENT YKNX-RELATED"/>
    <property type="match status" value="1"/>
</dbReference>
<dbReference type="AlphaFoldDB" id="A0A512B5G4"/>
<dbReference type="Gene3D" id="2.40.50.100">
    <property type="match status" value="1"/>
</dbReference>
<evidence type="ECO:0000256" key="4">
    <source>
        <dbReference type="SAM" id="Phobius"/>
    </source>
</evidence>